<feature type="transmembrane region" description="Helical" evidence="2">
    <location>
        <begin position="218"/>
        <end position="241"/>
    </location>
</feature>
<keyword evidence="2" id="KW-0472">Membrane</keyword>
<keyword evidence="4" id="KW-1185">Reference proteome</keyword>
<evidence type="ECO:0000313" key="3">
    <source>
        <dbReference type="EMBL" id="GFO47939.1"/>
    </source>
</evidence>
<keyword evidence="2" id="KW-0812">Transmembrane</keyword>
<dbReference type="AlphaFoldDB" id="A0AAV4DVA1"/>
<sequence length="400" mass="45337">MNDTLEALASGILLRKQYQVVMMGQVSDDKAAAVTQTLRAAWAAHNFAITLIYYTVQVDVADSKLTFAEEPPMAKLSEQFDQTVSPIQLCKDCAVRKLQTLQVHFRGLNSSIGEHTSTLTKALQDAWSKKNSEFAGSVLVDIHTVTEHPSDANDGDSESEKSATVLFSLNLMGGQIGVSDLDLYTPSDEDFKLIFQKYDLDVTILEAEDDDDDDSFPWYIPVGVILALFLIGLIIVVFLFITRDARRRDSRHMRQQAEGLVGFDKEHFAREPDIPNPTFAPDDAEFDDKKSSTYCVNPHQISGAVERHRETHDIDNNPEDYTADNFDHEHFTMEPLPVAYTNPAFRDAHLKELSVATMKTKRSRMAREKREEQREKGEQQNERMSQKRSKQDVTDRKTEL</sequence>
<feature type="region of interest" description="Disordered" evidence="1">
    <location>
        <begin position="358"/>
        <end position="400"/>
    </location>
</feature>
<name>A0AAV4DVA1_9GAST</name>
<dbReference type="Proteomes" id="UP000735302">
    <property type="component" value="Unassembled WGS sequence"/>
</dbReference>
<feature type="compositionally biased region" description="Basic and acidic residues" evidence="1">
    <location>
        <begin position="365"/>
        <end position="400"/>
    </location>
</feature>
<evidence type="ECO:0000256" key="1">
    <source>
        <dbReference type="SAM" id="MobiDB-lite"/>
    </source>
</evidence>
<organism evidence="3 4">
    <name type="scientific">Plakobranchus ocellatus</name>
    <dbReference type="NCBI Taxonomy" id="259542"/>
    <lineage>
        <taxon>Eukaryota</taxon>
        <taxon>Metazoa</taxon>
        <taxon>Spiralia</taxon>
        <taxon>Lophotrochozoa</taxon>
        <taxon>Mollusca</taxon>
        <taxon>Gastropoda</taxon>
        <taxon>Heterobranchia</taxon>
        <taxon>Euthyneura</taxon>
        <taxon>Panpulmonata</taxon>
        <taxon>Sacoglossa</taxon>
        <taxon>Placobranchoidea</taxon>
        <taxon>Plakobranchidae</taxon>
        <taxon>Plakobranchus</taxon>
    </lineage>
</organism>
<accession>A0AAV4DVA1</accession>
<protein>
    <submittedName>
        <fullName evidence="3">Uncharacterized protein</fullName>
    </submittedName>
</protein>
<evidence type="ECO:0000313" key="4">
    <source>
        <dbReference type="Proteomes" id="UP000735302"/>
    </source>
</evidence>
<gene>
    <name evidence="3" type="ORF">PoB_007444400</name>
</gene>
<keyword evidence="2" id="KW-1133">Transmembrane helix</keyword>
<dbReference type="EMBL" id="BLXT01008368">
    <property type="protein sequence ID" value="GFO47939.1"/>
    <property type="molecule type" value="Genomic_DNA"/>
</dbReference>
<comment type="caution">
    <text evidence="3">The sequence shown here is derived from an EMBL/GenBank/DDBJ whole genome shotgun (WGS) entry which is preliminary data.</text>
</comment>
<proteinExistence type="predicted"/>
<evidence type="ECO:0000256" key="2">
    <source>
        <dbReference type="SAM" id="Phobius"/>
    </source>
</evidence>
<reference evidence="3 4" key="1">
    <citation type="journal article" date="2021" name="Elife">
        <title>Chloroplast acquisition without the gene transfer in kleptoplastic sea slugs, Plakobranchus ocellatus.</title>
        <authorList>
            <person name="Maeda T."/>
            <person name="Takahashi S."/>
            <person name="Yoshida T."/>
            <person name="Shimamura S."/>
            <person name="Takaki Y."/>
            <person name="Nagai Y."/>
            <person name="Toyoda A."/>
            <person name="Suzuki Y."/>
            <person name="Arimoto A."/>
            <person name="Ishii H."/>
            <person name="Satoh N."/>
            <person name="Nishiyama T."/>
            <person name="Hasebe M."/>
            <person name="Maruyama T."/>
            <person name="Minagawa J."/>
            <person name="Obokata J."/>
            <person name="Shigenobu S."/>
        </authorList>
    </citation>
    <scope>NUCLEOTIDE SEQUENCE [LARGE SCALE GENOMIC DNA]</scope>
</reference>